<keyword evidence="6" id="KW-1185">Reference proteome</keyword>
<evidence type="ECO:0000313" key="6">
    <source>
        <dbReference type="Proteomes" id="UP000245119"/>
    </source>
</evidence>
<evidence type="ECO:0000259" key="4">
    <source>
        <dbReference type="PROSITE" id="PS51720"/>
    </source>
</evidence>
<comment type="similarity">
    <text evidence="1">Belongs to the TRAFAC class TrmE-Era-EngA-EngB-Septin-like GTPase superfamily. AIG1/Toc34/Toc159-like paraseptin GTPase family. IAN subfamily.</text>
</comment>
<dbReference type="AlphaFoldDB" id="A0A2T7PP34"/>
<comment type="caution">
    <text evidence="5">The sequence shown here is derived from an EMBL/GenBank/DDBJ whole genome shotgun (WGS) entry which is preliminary data.</text>
</comment>
<dbReference type="PANTHER" id="PTHR10903:SF184">
    <property type="entry name" value="GTP-BINDING PROTEIN A"/>
    <property type="match status" value="1"/>
</dbReference>
<dbReference type="InterPro" id="IPR027417">
    <property type="entry name" value="P-loop_NTPase"/>
</dbReference>
<dbReference type="STRING" id="400727.A0A2T7PP34"/>
<feature type="domain" description="AIG1-type G" evidence="4">
    <location>
        <begin position="48"/>
        <end position="248"/>
    </location>
</feature>
<organism evidence="5 6">
    <name type="scientific">Pomacea canaliculata</name>
    <name type="common">Golden apple snail</name>
    <dbReference type="NCBI Taxonomy" id="400727"/>
    <lineage>
        <taxon>Eukaryota</taxon>
        <taxon>Metazoa</taxon>
        <taxon>Spiralia</taxon>
        <taxon>Lophotrochozoa</taxon>
        <taxon>Mollusca</taxon>
        <taxon>Gastropoda</taxon>
        <taxon>Caenogastropoda</taxon>
        <taxon>Architaenioglossa</taxon>
        <taxon>Ampullarioidea</taxon>
        <taxon>Ampullariidae</taxon>
        <taxon>Pomacea</taxon>
    </lineage>
</organism>
<dbReference type="GO" id="GO:0005525">
    <property type="term" value="F:GTP binding"/>
    <property type="evidence" value="ECO:0007669"/>
    <property type="project" value="UniProtKB-KW"/>
</dbReference>
<dbReference type="Proteomes" id="UP000245119">
    <property type="component" value="Linkage Group LG3"/>
</dbReference>
<sequence>MLDESTGKSEIELDNLGFLKMKTEENSFKKSQRSSVEQGLAPQPAELYRREQENFAGLSNKEEMMQAVTMAKRKVDFENRIFQSQWEADYMFTNISGRPVMDSTGLFDISKTHEEVAIEVVQAVACMHLGPTAILYVISLANRYTPEENGVYERLKSLLNKQSTEYMIVIFTRGNELNQNRKTIQDFLSTARPELRKVLEECSGRFVVFENFADDKDSQVDRLLLMVRTLSEAHGGQPYMCSKFIEVDEKMTRRLRRG</sequence>
<dbReference type="Pfam" id="PF04548">
    <property type="entry name" value="AIG1"/>
    <property type="match status" value="1"/>
</dbReference>
<keyword evidence="2" id="KW-0547">Nucleotide-binding</keyword>
<evidence type="ECO:0000256" key="2">
    <source>
        <dbReference type="ARBA" id="ARBA00022741"/>
    </source>
</evidence>
<dbReference type="PROSITE" id="PS51720">
    <property type="entry name" value="G_AIG1"/>
    <property type="match status" value="1"/>
</dbReference>
<keyword evidence="3" id="KW-0342">GTP-binding</keyword>
<dbReference type="InterPro" id="IPR006703">
    <property type="entry name" value="G_AIG1"/>
</dbReference>
<dbReference type="PANTHER" id="PTHR10903">
    <property type="entry name" value="GTPASE, IMAP FAMILY MEMBER-RELATED"/>
    <property type="match status" value="1"/>
</dbReference>
<accession>A0A2T7PP34</accession>
<proteinExistence type="inferred from homology"/>
<evidence type="ECO:0000256" key="1">
    <source>
        <dbReference type="ARBA" id="ARBA00008535"/>
    </source>
</evidence>
<dbReference type="InterPro" id="IPR045058">
    <property type="entry name" value="GIMA/IAN/Toc"/>
</dbReference>
<reference evidence="5 6" key="1">
    <citation type="submission" date="2018-04" db="EMBL/GenBank/DDBJ databases">
        <title>The genome of golden apple snail Pomacea canaliculata provides insight into stress tolerance and invasive adaptation.</title>
        <authorList>
            <person name="Liu C."/>
            <person name="Liu B."/>
            <person name="Ren Y."/>
            <person name="Zhang Y."/>
            <person name="Wang H."/>
            <person name="Li S."/>
            <person name="Jiang F."/>
            <person name="Yin L."/>
            <person name="Zhang G."/>
            <person name="Qian W."/>
            <person name="Fan W."/>
        </authorList>
    </citation>
    <scope>NUCLEOTIDE SEQUENCE [LARGE SCALE GENOMIC DNA]</scope>
    <source>
        <strain evidence="5">SZHN2017</strain>
        <tissue evidence="5">Muscle</tissue>
    </source>
</reference>
<dbReference type="OrthoDB" id="8954335at2759"/>
<protein>
    <recommendedName>
        <fullName evidence="4">AIG1-type G domain-containing protein</fullName>
    </recommendedName>
</protein>
<dbReference type="EMBL" id="PZQS01000003">
    <property type="protein sequence ID" value="PVD35170.1"/>
    <property type="molecule type" value="Genomic_DNA"/>
</dbReference>
<gene>
    <name evidence="5" type="ORF">C0Q70_06451</name>
</gene>
<evidence type="ECO:0000313" key="5">
    <source>
        <dbReference type="EMBL" id="PVD35170.1"/>
    </source>
</evidence>
<dbReference type="Gene3D" id="3.40.50.300">
    <property type="entry name" value="P-loop containing nucleotide triphosphate hydrolases"/>
    <property type="match status" value="1"/>
</dbReference>
<evidence type="ECO:0000256" key="3">
    <source>
        <dbReference type="ARBA" id="ARBA00023134"/>
    </source>
</evidence>
<name>A0A2T7PP34_POMCA</name>